<feature type="transmembrane region" description="Helical" evidence="5">
    <location>
        <begin position="129"/>
        <end position="148"/>
    </location>
</feature>
<feature type="transmembrane region" description="Helical" evidence="5">
    <location>
        <begin position="217"/>
        <end position="235"/>
    </location>
</feature>
<name>U7D8U1_9BACT</name>
<comment type="caution">
    <text evidence="7">The sequence shown here is derived from an EMBL/GenBank/DDBJ whole genome shotgun (WGS) entry which is preliminary data.</text>
</comment>
<evidence type="ECO:0000313" key="8">
    <source>
        <dbReference type="Proteomes" id="UP000017148"/>
    </source>
</evidence>
<organism evidence="7 8">
    <name type="scientific">Chitinivibrio alkaliphilus ACht1</name>
    <dbReference type="NCBI Taxonomy" id="1313304"/>
    <lineage>
        <taxon>Bacteria</taxon>
        <taxon>Pseudomonadati</taxon>
        <taxon>Fibrobacterota</taxon>
        <taxon>Chitinivibrionia</taxon>
        <taxon>Chitinivibrionales</taxon>
        <taxon>Chitinivibrionaceae</taxon>
        <taxon>Chitinivibrio</taxon>
    </lineage>
</organism>
<protein>
    <submittedName>
        <fullName evidence="7">Permeases of the drug/metabolite transporter (DMT) superfamily</fullName>
    </submittedName>
</protein>
<dbReference type="PANTHER" id="PTHR22911:SF6">
    <property type="entry name" value="SOLUTE CARRIER FAMILY 35 MEMBER G1"/>
    <property type="match status" value="1"/>
</dbReference>
<dbReference type="EMBL" id="ASJR01000004">
    <property type="protein sequence ID" value="ERP38799.1"/>
    <property type="molecule type" value="Genomic_DNA"/>
</dbReference>
<dbReference type="eggNOG" id="COG0697">
    <property type="taxonomic scope" value="Bacteria"/>
</dbReference>
<feature type="transmembrane region" description="Helical" evidence="5">
    <location>
        <begin position="99"/>
        <end position="120"/>
    </location>
</feature>
<dbReference type="GO" id="GO:0016020">
    <property type="term" value="C:membrane"/>
    <property type="evidence" value="ECO:0007669"/>
    <property type="project" value="UniProtKB-SubCell"/>
</dbReference>
<feature type="transmembrane region" description="Helical" evidence="5">
    <location>
        <begin position="73"/>
        <end position="93"/>
    </location>
</feature>
<dbReference type="AlphaFoldDB" id="U7D8U1"/>
<feature type="transmembrane region" description="Helical" evidence="5">
    <location>
        <begin position="42"/>
        <end position="61"/>
    </location>
</feature>
<proteinExistence type="predicted"/>
<evidence type="ECO:0000256" key="5">
    <source>
        <dbReference type="SAM" id="Phobius"/>
    </source>
</evidence>
<sequence length="294" mass="32055">MSHRDRLIRRKAVLYMVLASLSFAVMQSAVKATPEVSVFQKVFVRNLVSLVIAFVLIRRHGGRPWGTGKKSRILLLFRSLFGLLGVFLIFFAIEHLSVADASVFIRLCPFWVVLLSALFLSESLTIPKVVSLLLASLGTIIIVQPGFASEGDTAHILAVVLGVIASFCAGVAYLLVSILKSYEKPATIVFVFSLFSVIAMFPFVLSDERIPQGDEVALLLLIGLSAAAGQLFLTTSYRLGKASEVSIYNYSGIVFAVCIDIFLFQTIPSFFTILGALCITVAGIVVYYGGRKEN</sequence>
<evidence type="ECO:0000256" key="4">
    <source>
        <dbReference type="ARBA" id="ARBA00023136"/>
    </source>
</evidence>
<dbReference type="PANTHER" id="PTHR22911">
    <property type="entry name" value="ACYL-MALONYL CONDENSING ENZYME-RELATED"/>
    <property type="match status" value="1"/>
</dbReference>
<evidence type="ECO:0000256" key="2">
    <source>
        <dbReference type="ARBA" id="ARBA00022692"/>
    </source>
</evidence>
<dbReference type="STRING" id="1313304.CALK_0569"/>
<dbReference type="RefSeq" id="WP_022636098.1">
    <property type="nucleotide sequence ID" value="NZ_ASJR01000004.1"/>
</dbReference>
<dbReference type="InterPro" id="IPR037185">
    <property type="entry name" value="EmrE-like"/>
</dbReference>
<dbReference type="Pfam" id="PF00892">
    <property type="entry name" value="EamA"/>
    <property type="match status" value="2"/>
</dbReference>
<evidence type="ECO:0000259" key="6">
    <source>
        <dbReference type="Pfam" id="PF00892"/>
    </source>
</evidence>
<feature type="domain" description="EamA" evidence="6">
    <location>
        <begin position="157"/>
        <end position="286"/>
    </location>
</feature>
<comment type="subcellular location">
    <subcellularLocation>
        <location evidence="1">Membrane</location>
        <topology evidence="1">Multi-pass membrane protein</topology>
    </subcellularLocation>
</comment>
<feature type="transmembrane region" description="Helical" evidence="5">
    <location>
        <begin position="247"/>
        <end position="264"/>
    </location>
</feature>
<feature type="domain" description="EamA" evidence="6">
    <location>
        <begin position="11"/>
        <end position="143"/>
    </location>
</feature>
<feature type="transmembrane region" description="Helical" evidence="5">
    <location>
        <begin position="12"/>
        <end position="30"/>
    </location>
</feature>
<keyword evidence="4 5" id="KW-0472">Membrane</keyword>
<dbReference type="Proteomes" id="UP000017148">
    <property type="component" value="Unassembled WGS sequence"/>
</dbReference>
<keyword evidence="8" id="KW-1185">Reference proteome</keyword>
<accession>U7D8U1</accession>
<evidence type="ECO:0000256" key="3">
    <source>
        <dbReference type="ARBA" id="ARBA00022989"/>
    </source>
</evidence>
<keyword evidence="2 5" id="KW-0812">Transmembrane</keyword>
<reference evidence="7 8" key="1">
    <citation type="journal article" date="2013" name="Environ. Microbiol.">
        <title>Genome analysis of Chitinivibrio alkaliphilus gen. nov., sp. nov., a novel extremely haloalkaliphilic anaerobic chitinolytic bacterium from the candidate phylum Termite Group 3.</title>
        <authorList>
            <person name="Sorokin D.Y."/>
            <person name="Gumerov V.M."/>
            <person name="Rakitin A.L."/>
            <person name="Beletsky A.V."/>
            <person name="Damste J.S."/>
            <person name="Muyzer G."/>
            <person name="Mardanov A.V."/>
            <person name="Ravin N.V."/>
        </authorList>
    </citation>
    <scope>NUCLEOTIDE SEQUENCE [LARGE SCALE GENOMIC DNA]</scope>
    <source>
        <strain evidence="7 8">ACht1</strain>
    </source>
</reference>
<feature type="transmembrane region" description="Helical" evidence="5">
    <location>
        <begin position="270"/>
        <end position="290"/>
    </location>
</feature>
<evidence type="ECO:0000313" key="7">
    <source>
        <dbReference type="EMBL" id="ERP38799.1"/>
    </source>
</evidence>
<keyword evidence="3 5" id="KW-1133">Transmembrane helix</keyword>
<feature type="transmembrane region" description="Helical" evidence="5">
    <location>
        <begin position="188"/>
        <end position="205"/>
    </location>
</feature>
<dbReference type="InterPro" id="IPR000620">
    <property type="entry name" value="EamA_dom"/>
</dbReference>
<gene>
    <name evidence="7" type="ORF">CALK_0569</name>
</gene>
<evidence type="ECO:0000256" key="1">
    <source>
        <dbReference type="ARBA" id="ARBA00004141"/>
    </source>
</evidence>
<dbReference type="SUPFAM" id="SSF103481">
    <property type="entry name" value="Multidrug resistance efflux transporter EmrE"/>
    <property type="match status" value="2"/>
</dbReference>
<feature type="transmembrane region" description="Helical" evidence="5">
    <location>
        <begin position="154"/>
        <end position="176"/>
    </location>
</feature>